<keyword evidence="2" id="KW-0732">Signal</keyword>
<name>A0A8B8A743_CRAVI</name>
<evidence type="ECO:0000259" key="3">
    <source>
        <dbReference type="PROSITE" id="PS51670"/>
    </source>
</evidence>
<dbReference type="KEGG" id="cvn:111099807"/>
<dbReference type="InterPro" id="IPR045860">
    <property type="entry name" value="Snake_toxin-like_sf"/>
</dbReference>
<evidence type="ECO:0000256" key="1">
    <source>
        <dbReference type="PROSITE-ProRule" id="PRU01005"/>
    </source>
</evidence>
<dbReference type="AlphaFoldDB" id="A0A8B8A743"/>
<dbReference type="InterPro" id="IPR035076">
    <property type="entry name" value="Toxin/TOLIP"/>
</dbReference>
<evidence type="ECO:0000256" key="2">
    <source>
        <dbReference type="SAM" id="SignalP"/>
    </source>
</evidence>
<gene>
    <name evidence="5" type="primary">LOC111099807</name>
</gene>
<evidence type="ECO:0000313" key="5">
    <source>
        <dbReference type="RefSeq" id="XP_022286980.1"/>
    </source>
</evidence>
<evidence type="ECO:0000313" key="4">
    <source>
        <dbReference type="Proteomes" id="UP000694844"/>
    </source>
</evidence>
<comment type="caution">
    <text evidence="1">Lacks conserved residue(s) required for the propagation of feature annotation.</text>
</comment>
<protein>
    <submittedName>
        <fullName evidence="5">Uncharacterized protein LOC111099807</fullName>
    </submittedName>
</protein>
<accession>A0A8B8A743</accession>
<reference evidence="5" key="1">
    <citation type="submission" date="2025-08" db="UniProtKB">
        <authorList>
            <consortium name="RefSeq"/>
        </authorList>
    </citation>
    <scope>IDENTIFICATION</scope>
    <source>
        <tissue evidence="5">Whole sample</tissue>
    </source>
</reference>
<dbReference type="Proteomes" id="UP000694844">
    <property type="component" value="Chromosome 6"/>
</dbReference>
<dbReference type="RefSeq" id="XP_022286980.1">
    <property type="nucleotide sequence ID" value="XM_022431272.1"/>
</dbReference>
<dbReference type="SUPFAM" id="SSF57302">
    <property type="entry name" value="Snake toxin-like"/>
    <property type="match status" value="1"/>
</dbReference>
<feature type="domain" description="ShKT" evidence="3">
    <location>
        <begin position="19"/>
        <end position="55"/>
    </location>
</feature>
<feature type="chain" id="PRO_5034771316" evidence="2">
    <location>
        <begin position="19"/>
        <end position="216"/>
    </location>
</feature>
<dbReference type="Gene3D" id="2.10.60.10">
    <property type="entry name" value="CD59"/>
    <property type="match status" value="1"/>
</dbReference>
<dbReference type="PROSITE" id="PS51670">
    <property type="entry name" value="SHKT"/>
    <property type="match status" value="1"/>
</dbReference>
<dbReference type="InterPro" id="IPR003582">
    <property type="entry name" value="ShKT_dom"/>
</dbReference>
<organism evidence="4 5">
    <name type="scientific">Crassostrea virginica</name>
    <name type="common">Eastern oyster</name>
    <dbReference type="NCBI Taxonomy" id="6565"/>
    <lineage>
        <taxon>Eukaryota</taxon>
        <taxon>Metazoa</taxon>
        <taxon>Spiralia</taxon>
        <taxon>Lophotrochozoa</taxon>
        <taxon>Mollusca</taxon>
        <taxon>Bivalvia</taxon>
        <taxon>Autobranchia</taxon>
        <taxon>Pteriomorphia</taxon>
        <taxon>Ostreida</taxon>
        <taxon>Ostreoidea</taxon>
        <taxon>Ostreidae</taxon>
        <taxon>Crassostrea</taxon>
    </lineage>
</organism>
<dbReference type="Pfam" id="PF00087">
    <property type="entry name" value="Toxin_TOLIP"/>
    <property type="match status" value="1"/>
</dbReference>
<dbReference type="GeneID" id="111099807"/>
<feature type="signal peptide" evidence="2">
    <location>
        <begin position="1"/>
        <end position="18"/>
    </location>
</feature>
<sequence length="216" mass="23384">MFLQVLSVVFFLSSHVFGCEDISPTACQQFASQNPDMCSYGQCYSSLCQRTCNKCAKLKCYSCGSVDRPEDCQTAIECPSKDHKCISAKSFANNFQEIYSLGCALGDVCNDNNEAFCCTSDLCNNNKNSTQQQTGTPATTMPTGKRDIDQSCRDIHASACKDLVAANSSICESSCAKSLCPFPVALANSVIFVTMFRIRSSAHQHQCANLGSTVMA</sequence>
<dbReference type="OrthoDB" id="5945173at2759"/>
<keyword evidence="4" id="KW-1185">Reference proteome</keyword>
<proteinExistence type="predicted"/>